<dbReference type="EMBL" id="BAABKQ010000001">
    <property type="protein sequence ID" value="GAA4815766.1"/>
    <property type="molecule type" value="Genomic_DNA"/>
</dbReference>
<keyword evidence="5" id="KW-0804">Transcription</keyword>
<dbReference type="CDD" id="cd08414">
    <property type="entry name" value="PBP2_LTTR_aromatics_like"/>
    <property type="match status" value="1"/>
</dbReference>
<dbReference type="PANTHER" id="PTHR30346">
    <property type="entry name" value="TRANSCRIPTIONAL DUAL REGULATOR HCAR-RELATED"/>
    <property type="match status" value="1"/>
</dbReference>
<keyword evidence="2" id="KW-0805">Transcription regulation</keyword>
<comment type="similarity">
    <text evidence="1">Belongs to the LysR transcriptional regulatory family.</text>
</comment>
<protein>
    <recommendedName>
        <fullName evidence="7">LysR substrate-binding domain-containing protein</fullName>
    </recommendedName>
</protein>
<evidence type="ECO:0000256" key="3">
    <source>
        <dbReference type="ARBA" id="ARBA00023125"/>
    </source>
</evidence>
<dbReference type="Pfam" id="PF03466">
    <property type="entry name" value="LysR_substrate"/>
    <property type="match status" value="1"/>
</dbReference>
<evidence type="ECO:0000256" key="4">
    <source>
        <dbReference type="ARBA" id="ARBA00023159"/>
    </source>
</evidence>
<name>A0ABP9CVY3_9ACTN</name>
<dbReference type="PANTHER" id="PTHR30346:SF0">
    <property type="entry name" value="HCA OPERON TRANSCRIPTIONAL ACTIVATOR HCAR"/>
    <property type="match status" value="1"/>
</dbReference>
<feature type="compositionally biased region" description="Basic and acidic residues" evidence="6">
    <location>
        <begin position="233"/>
        <end position="243"/>
    </location>
</feature>
<keyword evidence="3" id="KW-0238">DNA-binding</keyword>
<feature type="compositionally biased region" description="Low complexity" evidence="6">
    <location>
        <begin position="8"/>
        <end position="24"/>
    </location>
</feature>
<reference evidence="9" key="1">
    <citation type="journal article" date="2019" name="Int. J. Syst. Evol. Microbiol.">
        <title>The Global Catalogue of Microorganisms (GCM) 10K type strain sequencing project: providing services to taxonomists for standard genome sequencing and annotation.</title>
        <authorList>
            <consortium name="The Broad Institute Genomics Platform"/>
            <consortium name="The Broad Institute Genome Sequencing Center for Infectious Disease"/>
            <person name="Wu L."/>
            <person name="Ma J."/>
        </authorList>
    </citation>
    <scope>NUCLEOTIDE SEQUENCE [LARGE SCALE GENOMIC DNA]</scope>
    <source>
        <strain evidence="9">JCM 18542</strain>
    </source>
</reference>
<evidence type="ECO:0000256" key="2">
    <source>
        <dbReference type="ARBA" id="ARBA00023015"/>
    </source>
</evidence>
<feature type="compositionally biased region" description="Gly residues" evidence="6">
    <location>
        <begin position="269"/>
        <end position="278"/>
    </location>
</feature>
<evidence type="ECO:0000256" key="6">
    <source>
        <dbReference type="SAM" id="MobiDB-lite"/>
    </source>
</evidence>
<keyword evidence="9" id="KW-1185">Reference proteome</keyword>
<dbReference type="Gene3D" id="3.40.190.10">
    <property type="entry name" value="Periplasmic binding protein-like II"/>
    <property type="match status" value="4"/>
</dbReference>
<sequence length="299" mass="31712">MHHDASNPGNGASDDGAPDDPAGPRFRLAFVPGTTPAKWARVWEARFPDVPLDLAPADTGPAVQSMRAGEADAALVRLPIDREGLHAIPLYTEVTVVMMPKDHVLTLAESLCPEDLDDEIVHHPLDDVLDWDVPPGIPSYQRPATIPDALALVAAGVGLVALPQSLARLHHRKDLVYRPLEEPDSATRKRVAQSQVALVWREDRSTELMDEFIGIVRGRTANSSRGTGGQARRPRDDDRDAGAGHRSGGPAQKGSGGSAGARGTKGAKGNAGGKGSAGGRRTSGPRRGRPAGRPKRGRR</sequence>
<dbReference type="Proteomes" id="UP001500839">
    <property type="component" value="Unassembled WGS sequence"/>
</dbReference>
<evidence type="ECO:0000313" key="9">
    <source>
        <dbReference type="Proteomes" id="UP001500839"/>
    </source>
</evidence>
<dbReference type="InterPro" id="IPR005119">
    <property type="entry name" value="LysR_subst-bd"/>
</dbReference>
<evidence type="ECO:0000259" key="7">
    <source>
        <dbReference type="Pfam" id="PF03466"/>
    </source>
</evidence>
<dbReference type="SUPFAM" id="SSF53850">
    <property type="entry name" value="Periplasmic binding protein-like II"/>
    <property type="match status" value="1"/>
</dbReference>
<feature type="region of interest" description="Disordered" evidence="6">
    <location>
        <begin position="220"/>
        <end position="299"/>
    </location>
</feature>
<gene>
    <name evidence="8" type="ORF">GCM10023353_22080</name>
</gene>
<keyword evidence="4" id="KW-0010">Activator</keyword>
<feature type="compositionally biased region" description="Basic residues" evidence="6">
    <location>
        <begin position="283"/>
        <end position="299"/>
    </location>
</feature>
<organism evidence="8 9">
    <name type="scientific">Tomitella cavernea</name>
    <dbReference type="NCBI Taxonomy" id="1387982"/>
    <lineage>
        <taxon>Bacteria</taxon>
        <taxon>Bacillati</taxon>
        <taxon>Actinomycetota</taxon>
        <taxon>Actinomycetes</taxon>
        <taxon>Mycobacteriales</taxon>
        <taxon>Tomitella</taxon>
    </lineage>
</organism>
<evidence type="ECO:0000313" key="8">
    <source>
        <dbReference type="EMBL" id="GAA4815766.1"/>
    </source>
</evidence>
<evidence type="ECO:0000256" key="1">
    <source>
        <dbReference type="ARBA" id="ARBA00009437"/>
    </source>
</evidence>
<dbReference type="RefSeq" id="WP_200174383.1">
    <property type="nucleotide sequence ID" value="NZ_BAABKQ010000001.1"/>
</dbReference>
<proteinExistence type="inferred from homology"/>
<feature type="region of interest" description="Disordered" evidence="6">
    <location>
        <begin position="1"/>
        <end position="25"/>
    </location>
</feature>
<evidence type="ECO:0000256" key="5">
    <source>
        <dbReference type="ARBA" id="ARBA00023163"/>
    </source>
</evidence>
<comment type="caution">
    <text evidence="8">The sequence shown here is derived from an EMBL/GenBank/DDBJ whole genome shotgun (WGS) entry which is preliminary data.</text>
</comment>
<accession>A0ABP9CVY3</accession>
<feature type="domain" description="LysR substrate-binding" evidence="7">
    <location>
        <begin position="26"/>
        <end position="219"/>
    </location>
</feature>